<reference evidence="1" key="1">
    <citation type="journal article" date="2006" name="Appl. Environ. Microbiol.">
        <title>Comparative genomics of DNA fragments from six Antarctic marine planktonic bacteria.</title>
        <authorList>
            <person name="Grzymski J.J."/>
            <person name="Carter B.J."/>
            <person name="DeLong E.F."/>
            <person name="Feldman R.A."/>
            <person name="Ghadiri A."/>
            <person name="Murray A.E."/>
        </authorList>
    </citation>
    <scope>NUCLEOTIDE SEQUENCE</scope>
</reference>
<dbReference type="PIRSF" id="PIRSF033328">
    <property type="entry name" value="Phest_Mll4975"/>
    <property type="match status" value="1"/>
</dbReference>
<organism evidence="1">
    <name type="scientific">uncultured marine bacterium Ant24C4</name>
    <dbReference type="NCBI Taxonomy" id="360425"/>
    <lineage>
        <taxon>Bacteria</taxon>
        <taxon>environmental samples</taxon>
    </lineage>
</organism>
<protein>
    <submittedName>
        <fullName evidence="1">Uncharacterized protein</fullName>
    </submittedName>
</protein>
<sequence length="235" mass="25834">MADESICGGDQMFERYAVFFTPIGPLTAWGSAWLGWDSAKGRCVPNPNGTGVDLAWITAAPRQYGLHATLKAPFRLAQGASLEQLQQAATKFASQYAAFDIGAMELRHDSGFVALRPKSTPKKLHDFAASTVKAFDPFRAPLTDTDITHRRKALMTARQDQQMLDWGYPFIFDDFHFHLTLSGSLPQPQAAAVIAALTPDLEPMMPTPFVIDAITLMGQDSDGMFHQIHRHALTG</sequence>
<proteinExistence type="predicted"/>
<dbReference type="EMBL" id="DQ295239">
    <property type="protein sequence ID" value="ABC25316.1"/>
    <property type="molecule type" value="Genomic_DNA"/>
</dbReference>
<name>Q2PYB1_9BACT</name>
<dbReference type="InterPro" id="IPR009389">
    <property type="entry name" value="DUF1045"/>
</dbReference>
<evidence type="ECO:0000313" key="1">
    <source>
        <dbReference type="EMBL" id="ABC25316.1"/>
    </source>
</evidence>
<dbReference type="AlphaFoldDB" id="Q2PYB1"/>
<dbReference type="Gene3D" id="3.90.1140.10">
    <property type="entry name" value="Cyclic phosphodiesterase"/>
    <property type="match status" value="1"/>
</dbReference>
<dbReference type="Pfam" id="PF06299">
    <property type="entry name" value="DUF1045"/>
    <property type="match status" value="1"/>
</dbReference>
<accession>Q2PYB1</accession>